<dbReference type="FunFam" id="3.40.190.10:FF:000061">
    <property type="entry name" value="Glutamate receptor, ionotropic kainate"/>
    <property type="match status" value="1"/>
</dbReference>
<evidence type="ECO:0000313" key="23">
    <source>
        <dbReference type="Proteomes" id="UP001162162"/>
    </source>
</evidence>
<evidence type="ECO:0000313" key="22">
    <source>
        <dbReference type="EMBL" id="KAJ8939711.1"/>
    </source>
</evidence>
<feature type="domain" description="Ionotropic glutamate receptor L-glutamate and glycine-binding" evidence="21">
    <location>
        <begin position="349"/>
        <end position="414"/>
    </location>
</feature>
<evidence type="ECO:0000256" key="9">
    <source>
        <dbReference type="ARBA" id="ARBA00023136"/>
    </source>
</evidence>
<dbReference type="Pfam" id="PF10613">
    <property type="entry name" value="Lig_chan-Glu_bd"/>
    <property type="match status" value="1"/>
</dbReference>
<dbReference type="Proteomes" id="UP001162162">
    <property type="component" value="Unassembled WGS sequence"/>
</dbReference>
<dbReference type="Gene3D" id="1.10.287.70">
    <property type="match status" value="1"/>
</dbReference>
<dbReference type="InterPro" id="IPR001828">
    <property type="entry name" value="ANF_lig-bd_rcpt"/>
</dbReference>
<comment type="subcellular location">
    <subcellularLocation>
        <location evidence="1">Cell membrane</location>
        <topology evidence="1">Multi-pass membrane protein</topology>
    </subcellularLocation>
    <subcellularLocation>
        <location evidence="15">Postsynaptic cell membrane</location>
    </subcellularLocation>
</comment>
<dbReference type="SUPFAM" id="SSF53850">
    <property type="entry name" value="Periplasmic binding protein-like II"/>
    <property type="match status" value="1"/>
</dbReference>
<feature type="transmembrane region" description="Helical" evidence="19">
    <location>
        <begin position="734"/>
        <end position="755"/>
    </location>
</feature>
<evidence type="ECO:0000256" key="8">
    <source>
        <dbReference type="ARBA" id="ARBA00023065"/>
    </source>
</evidence>
<dbReference type="FunFam" id="1.10.287.70:FF:000105">
    <property type="entry name" value="Eye-enriched kainate receptor, isoform A"/>
    <property type="match status" value="1"/>
</dbReference>
<dbReference type="InterPro" id="IPR015683">
    <property type="entry name" value="Ionotropic_Glu_rcpt"/>
</dbReference>
<proteinExistence type="inferred from homology"/>
<keyword evidence="23" id="KW-1185">Reference proteome</keyword>
<dbReference type="GO" id="GO:0045211">
    <property type="term" value="C:postsynaptic membrane"/>
    <property type="evidence" value="ECO:0007669"/>
    <property type="project" value="UniProtKB-SubCell"/>
</dbReference>
<evidence type="ECO:0000256" key="15">
    <source>
        <dbReference type="ARBA" id="ARBA00034100"/>
    </source>
</evidence>
<dbReference type="SMART" id="SM00918">
    <property type="entry name" value="Lig_chan-Glu_bd"/>
    <property type="match status" value="1"/>
</dbReference>
<feature type="site" description="Interaction with the cone snail toxin Con-ikot-ikot" evidence="17">
    <location>
        <position position="602"/>
    </location>
</feature>
<name>A0AAV8XMK6_9CUCU</name>
<keyword evidence="6 19" id="KW-1133">Transmembrane helix</keyword>
<dbReference type="InterPro" id="IPR001508">
    <property type="entry name" value="Iono_Glu_rcpt_met"/>
</dbReference>
<evidence type="ECO:0000256" key="17">
    <source>
        <dbReference type="PIRSR" id="PIRSR601508-2"/>
    </source>
</evidence>
<keyword evidence="14" id="KW-0407">Ion channel</keyword>
<keyword evidence="12" id="KW-0628">Postsynaptic cell membrane</keyword>
<evidence type="ECO:0000256" key="2">
    <source>
        <dbReference type="ARBA" id="ARBA00008685"/>
    </source>
</evidence>
<dbReference type="GO" id="GO:0015276">
    <property type="term" value="F:ligand-gated monoatomic ion channel activity"/>
    <property type="evidence" value="ECO:0007669"/>
    <property type="project" value="InterPro"/>
</dbReference>
<sequence length="811" mass="91850">MFVCHTEEREVYRIGGLVSDCPPHNSREAYKGARRLFEEGIVGLFGPSSTHSSPYIQQVCDMREIPHIETHQNLNQERNDTLVNVYPHPRILSDIFVDLIEAYGWDKVIVLYDNDESLMSVSSLLKLNVPEKRKVILRQLEGPNDMSSQGSDQNYRPVLTEIKLTGETRFVLACSVEILKEVLIQLQQVGMMTNRYSYIITNLDMQTVEMSPFQYAGTNITGISMIDPDTIEVRKVAAELQRKKTNSDGFENDGSIAAWRLKLETALIVDSIRLFAETIYELIDNEEIKAKPLNFTSKDSWKSILGLTGMVKFDREGFRKDFNVDIMELTPWRTIESWEMEFFIKKSPPYGMLTETTDQLTGNDRYEGYCVDVIKELSKILGFNYTFIVQEDKVNGNLDKVTNEWNGMIREIIDGRADLAIADLTVTSEREKAVDFTMPFMNLGISILYRKPEPVPPSLFMFASPFSLLVWVMLGVSYFLVSLSFFIMGRLSPAEWQNPYPCVEEPEHLVNQFSVRNSLWFTIGALMQQGSELAPVAISTRTASGVWWFFVLIMVSSYTANLAAFLTVETLVTPFKNIKELASQTEISYGAKQGGATASYFRDSNVSEYKKVWKYMARHPELMTTDDDESVQKVKTENYAFLMESTTIEYVTERHCTLAQVGGLLDDKGYGIAMKKDSPYRNGLSRAVLKLQETGKLTELKIKWWKEKKGGGKCASKSEGGEATALDLANVGGVFLVLSVGSILGLIASLIELALRISHNARKDHLSFRDEFRKEMRFAVAFKQNVKVIKAGNSDPNDNQVMDPPNYGFKV</sequence>
<organism evidence="22 23">
    <name type="scientific">Aromia moschata</name>
    <dbReference type="NCBI Taxonomy" id="1265417"/>
    <lineage>
        <taxon>Eukaryota</taxon>
        <taxon>Metazoa</taxon>
        <taxon>Ecdysozoa</taxon>
        <taxon>Arthropoda</taxon>
        <taxon>Hexapoda</taxon>
        <taxon>Insecta</taxon>
        <taxon>Pterygota</taxon>
        <taxon>Neoptera</taxon>
        <taxon>Endopterygota</taxon>
        <taxon>Coleoptera</taxon>
        <taxon>Polyphaga</taxon>
        <taxon>Cucujiformia</taxon>
        <taxon>Chrysomeloidea</taxon>
        <taxon>Cerambycidae</taxon>
        <taxon>Cerambycinae</taxon>
        <taxon>Callichromatini</taxon>
        <taxon>Aromia</taxon>
    </lineage>
</organism>
<evidence type="ECO:0000256" key="7">
    <source>
        <dbReference type="ARBA" id="ARBA00023018"/>
    </source>
</evidence>
<evidence type="ECO:0000256" key="14">
    <source>
        <dbReference type="ARBA" id="ARBA00023303"/>
    </source>
</evidence>
<evidence type="ECO:0000256" key="13">
    <source>
        <dbReference type="ARBA" id="ARBA00023286"/>
    </source>
</evidence>
<feature type="binding site" evidence="16">
    <location>
        <position position="597"/>
    </location>
    <ligand>
        <name>L-glutamate</name>
        <dbReference type="ChEBI" id="CHEBI:29985"/>
    </ligand>
</feature>
<feature type="binding site" evidence="16">
    <location>
        <position position="644"/>
    </location>
    <ligand>
        <name>L-glutamate</name>
        <dbReference type="ChEBI" id="CHEBI:29985"/>
    </ligand>
</feature>
<evidence type="ECO:0000256" key="19">
    <source>
        <dbReference type="SAM" id="Phobius"/>
    </source>
</evidence>
<evidence type="ECO:0000256" key="18">
    <source>
        <dbReference type="PIRSR" id="PIRSR601508-3"/>
    </source>
</evidence>
<evidence type="ECO:0000256" key="16">
    <source>
        <dbReference type="PIRSR" id="PIRSR601508-1"/>
    </source>
</evidence>
<dbReference type="SUPFAM" id="SSF53822">
    <property type="entry name" value="Periplasmic binding protein-like I"/>
    <property type="match status" value="1"/>
</dbReference>
<evidence type="ECO:0000259" key="20">
    <source>
        <dbReference type="SMART" id="SM00079"/>
    </source>
</evidence>
<keyword evidence="11" id="KW-0325">Glycoprotein</keyword>
<feature type="transmembrane region" description="Helical" evidence="19">
    <location>
        <begin position="546"/>
        <end position="566"/>
    </location>
</feature>
<dbReference type="InterPro" id="IPR001320">
    <property type="entry name" value="Iontro_rcpt_C"/>
</dbReference>
<evidence type="ECO:0000256" key="6">
    <source>
        <dbReference type="ARBA" id="ARBA00022989"/>
    </source>
</evidence>
<dbReference type="Pfam" id="PF01094">
    <property type="entry name" value="ANF_receptor"/>
    <property type="match status" value="1"/>
</dbReference>
<evidence type="ECO:0000256" key="10">
    <source>
        <dbReference type="ARBA" id="ARBA00023170"/>
    </source>
</evidence>
<dbReference type="Pfam" id="PF00060">
    <property type="entry name" value="Lig_chan"/>
    <property type="match status" value="1"/>
</dbReference>
<keyword evidence="9 19" id="KW-0472">Membrane</keyword>
<feature type="domain" description="Ionotropic glutamate receptor C-terminal" evidence="20">
    <location>
        <begin position="341"/>
        <end position="707"/>
    </location>
</feature>
<dbReference type="PRINTS" id="PR00177">
    <property type="entry name" value="NMDARECEPTOR"/>
</dbReference>
<keyword evidence="10" id="KW-0675">Receptor</keyword>
<keyword evidence="5 19" id="KW-0812">Transmembrane</keyword>
<dbReference type="CDD" id="cd06382">
    <property type="entry name" value="PBP1_iGluR_Kainate"/>
    <property type="match status" value="1"/>
</dbReference>
<evidence type="ECO:0000256" key="5">
    <source>
        <dbReference type="ARBA" id="ARBA00022692"/>
    </source>
</evidence>
<gene>
    <name evidence="22" type="ORF">NQ318_009811</name>
</gene>
<evidence type="ECO:0000259" key="21">
    <source>
        <dbReference type="SMART" id="SM00918"/>
    </source>
</evidence>
<evidence type="ECO:0000256" key="11">
    <source>
        <dbReference type="ARBA" id="ARBA00023180"/>
    </source>
</evidence>
<dbReference type="GO" id="GO:0038023">
    <property type="term" value="F:signaling receptor activity"/>
    <property type="evidence" value="ECO:0007669"/>
    <property type="project" value="InterPro"/>
</dbReference>
<dbReference type="InterPro" id="IPR028082">
    <property type="entry name" value="Peripla_BP_I"/>
</dbReference>
<dbReference type="FunFam" id="3.40.190.10:FF:000178">
    <property type="entry name" value="Glutamate receptor subunit"/>
    <property type="match status" value="1"/>
</dbReference>
<evidence type="ECO:0000256" key="1">
    <source>
        <dbReference type="ARBA" id="ARBA00004651"/>
    </source>
</evidence>
<feature type="transmembrane region" description="Helical" evidence="19">
    <location>
        <begin position="459"/>
        <end position="481"/>
    </location>
</feature>
<feature type="binding site" evidence="16">
    <location>
        <position position="425"/>
    </location>
    <ligand>
        <name>L-glutamate</name>
        <dbReference type="ChEBI" id="CHEBI:29985"/>
    </ligand>
</feature>
<comment type="caution">
    <text evidence="22">The sequence shown here is derived from an EMBL/GenBank/DDBJ whole genome shotgun (WGS) entry which is preliminary data.</text>
</comment>
<comment type="similarity">
    <text evidence="2">Belongs to the glutamate-gated ion channel (TC 1.A.10.1) family.</text>
</comment>
<dbReference type="EMBL" id="JAPWTK010000472">
    <property type="protein sequence ID" value="KAJ8939711.1"/>
    <property type="molecule type" value="Genomic_DNA"/>
</dbReference>
<dbReference type="InterPro" id="IPR019594">
    <property type="entry name" value="Glu/Gly-bd"/>
</dbReference>
<keyword evidence="13" id="KW-1071">Ligand-gated ion channel</keyword>
<keyword evidence="3" id="KW-0813">Transport</keyword>
<keyword evidence="8" id="KW-0406">Ion transport</keyword>
<keyword evidence="7" id="KW-0770">Synapse</keyword>
<dbReference type="Gene3D" id="3.40.50.2300">
    <property type="match status" value="2"/>
</dbReference>
<evidence type="ECO:0000256" key="12">
    <source>
        <dbReference type="ARBA" id="ARBA00023257"/>
    </source>
</evidence>
<keyword evidence="4" id="KW-1003">Cell membrane</keyword>
<dbReference type="Gene3D" id="3.40.190.10">
    <property type="entry name" value="Periplasmic binding protein-like II"/>
    <property type="match status" value="1"/>
</dbReference>
<accession>A0AAV8XMK6</accession>
<feature type="binding site" evidence="16">
    <location>
        <position position="430"/>
    </location>
    <ligand>
        <name>L-glutamate</name>
        <dbReference type="ChEBI" id="CHEBI:29985"/>
    </ligand>
</feature>
<dbReference type="SMART" id="SM00079">
    <property type="entry name" value="PBPe"/>
    <property type="match status" value="1"/>
</dbReference>
<dbReference type="PANTHER" id="PTHR18966">
    <property type="entry name" value="IONOTROPIC GLUTAMATE RECEPTOR"/>
    <property type="match status" value="1"/>
</dbReference>
<evidence type="ECO:0000256" key="3">
    <source>
        <dbReference type="ARBA" id="ARBA00022448"/>
    </source>
</evidence>
<feature type="site" description="Interaction with the cone snail toxin Con-ikot-ikot" evidence="17">
    <location>
        <position position="690"/>
    </location>
</feature>
<reference evidence="22" key="1">
    <citation type="journal article" date="2023" name="Insect Mol. Biol.">
        <title>Genome sequencing provides insights into the evolution of gene families encoding plant cell wall-degrading enzymes in longhorned beetles.</title>
        <authorList>
            <person name="Shin N.R."/>
            <person name="Okamura Y."/>
            <person name="Kirsch R."/>
            <person name="Pauchet Y."/>
        </authorList>
    </citation>
    <scope>NUCLEOTIDE SEQUENCE</scope>
    <source>
        <strain evidence="22">AMC_N1</strain>
    </source>
</reference>
<evidence type="ECO:0000256" key="4">
    <source>
        <dbReference type="ARBA" id="ARBA00022475"/>
    </source>
</evidence>
<dbReference type="AlphaFoldDB" id="A0AAV8XMK6"/>
<keyword evidence="18" id="KW-1015">Disulfide bond</keyword>
<protein>
    <submittedName>
        <fullName evidence="22">Uncharacterized protein</fullName>
    </submittedName>
</protein>
<feature type="disulfide bond" evidence="18">
    <location>
        <begin position="656"/>
        <end position="714"/>
    </location>
</feature>